<dbReference type="NCBIfam" id="TIGR03180">
    <property type="entry name" value="UraD_2"/>
    <property type="match status" value="1"/>
</dbReference>
<dbReference type="Gene3D" id="1.10.3330.10">
    <property type="entry name" value="Oxo-4-hydroxy-4-carboxy-5-ureidoimidazoline decarboxylase"/>
    <property type="match status" value="1"/>
</dbReference>
<comment type="pathway">
    <text evidence="2">Purine metabolism; urate degradation; (S)-allantoin from urate: step 3/3.</text>
</comment>
<protein>
    <recommendedName>
        <fullName evidence="3">2-oxo-4-hydroxy-4-carboxy-5-ureidoimidazoline decarboxylase</fullName>
        <ecNumber evidence="3">4.1.1.97</ecNumber>
    </recommendedName>
</protein>
<evidence type="ECO:0000256" key="7">
    <source>
        <dbReference type="SAM" id="MobiDB-lite"/>
    </source>
</evidence>
<sequence>MYCWHAERDTPGGVPVRPCAPGTALPGFNALGAAEAEAGLLECCASPAFARAVAGRRPYRDVAELTAAAEAAVLGLDWPQVLAALAAHPRIPDRAAGPGRRAAWSRREQSGTDGADPEVLAALAAGNRAYEERFGHVYLVCATGLPAEEMLARLRGRLGADEETERRTVRAELAKITRLRLERLLGEEP</sequence>
<keyword evidence="6" id="KW-0456">Lyase</keyword>
<dbReference type="InterPro" id="IPR036778">
    <property type="entry name" value="OHCU_decarboxylase_sf"/>
</dbReference>
<dbReference type="PANTHER" id="PTHR43466">
    <property type="entry name" value="2-OXO-4-HYDROXY-4-CARBOXY-5-UREIDOIMIDAZOLINE DECARBOXYLASE-RELATED"/>
    <property type="match status" value="1"/>
</dbReference>
<evidence type="ECO:0000256" key="5">
    <source>
        <dbReference type="ARBA" id="ARBA00022793"/>
    </source>
</evidence>
<evidence type="ECO:0000313" key="9">
    <source>
        <dbReference type="EMBL" id="GAA3149340.1"/>
    </source>
</evidence>
<reference evidence="10" key="1">
    <citation type="journal article" date="2019" name="Int. J. Syst. Evol. Microbiol.">
        <title>The Global Catalogue of Microorganisms (GCM) 10K type strain sequencing project: providing services to taxonomists for standard genome sequencing and annotation.</title>
        <authorList>
            <consortium name="The Broad Institute Genomics Platform"/>
            <consortium name="The Broad Institute Genome Sequencing Center for Infectious Disease"/>
            <person name="Wu L."/>
            <person name="Ma J."/>
        </authorList>
    </citation>
    <scope>NUCLEOTIDE SEQUENCE [LARGE SCALE GENOMIC DNA]</scope>
    <source>
        <strain evidence="10">JCM 9373</strain>
    </source>
</reference>
<dbReference type="Pfam" id="PF09349">
    <property type="entry name" value="OHCU_decarbox"/>
    <property type="match status" value="1"/>
</dbReference>
<evidence type="ECO:0000256" key="2">
    <source>
        <dbReference type="ARBA" id="ARBA00004754"/>
    </source>
</evidence>
<keyword evidence="5" id="KW-0210">Decarboxylase</keyword>
<organism evidence="9 10">
    <name type="scientific">Planomonospora alba</name>
    <dbReference type="NCBI Taxonomy" id="161354"/>
    <lineage>
        <taxon>Bacteria</taxon>
        <taxon>Bacillati</taxon>
        <taxon>Actinomycetota</taxon>
        <taxon>Actinomycetes</taxon>
        <taxon>Streptosporangiales</taxon>
        <taxon>Streptosporangiaceae</taxon>
        <taxon>Planomonospora</taxon>
    </lineage>
</organism>
<dbReference type="EMBL" id="BAAAUT010000038">
    <property type="protein sequence ID" value="GAA3149340.1"/>
    <property type="molecule type" value="Genomic_DNA"/>
</dbReference>
<feature type="domain" description="Oxo-4-hydroxy-4-carboxy-5-ureidoimidazoline decarboxylase" evidence="8">
    <location>
        <begin position="29"/>
        <end position="182"/>
    </location>
</feature>
<dbReference type="RefSeq" id="WP_344862708.1">
    <property type="nucleotide sequence ID" value="NZ_BAAAUT010000038.1"/>
</dbReference>
<evidence type="ECO:0000259" key="8">
    <source>
        <dbReference type="Pfam" id="PF09349"/>
    </source>
</evidence>
<comment type="catalytic activity">
    <reaction evidence="1">
        <text>5-hydroxy-2-oxo-4-ureido-2,5-dihydro-1H-imidazole-5-carboxylate + H(+) = (S)-allantoin + CO2</text>
        <dbReference type="Rhea" id="RHEA:26301"/>
        <dbReference type="ChEBI" id="CHEBI:15378"/>
        <dbReference type="ChEBI" id="CHEBI:15678"/>
        <dbReference type="ChEBI" id="CHEBI:16526"/>
        <dbReference type="ChEBI" id="CHEBI:58639"/>
        <dbReference type="EC" id="4.1.1.97"/>
    </reaction>
</comment>
<feature type="region of interest" description="Disordered" evidence="7">
    <location>
        <begin position="95"/>
        <end position="116"/>
    </location>
</feature>
<evidence type="ECO:0000256" key="6">
    <source>
        <dbReference type="ARBA" id="ARBA00023239"/>
    </source>
</evidence>
<dbReference type="NCBIfam" id="NF010372">
    <property type="entry name" value="PRK13798.1"/>
    <property type="match status" value="1"/>
</dbReference>
<evidence type="ECO:0000256" key="4">
    <source>
        <dbReference type="ARBA" id="ARBA00022631"/>
    </source>
</evidence>
<dbReference type="PANTHER" id="PTHR43466:SF1">
    <property type="entry name" value="2-OXO-4-HYDROXY-4-CARBOXY-5-UREIDOIMIDAZOLINE DECARBOXYLASE-RELATED"/>
    <property type="match status" value="1"/>
</dbReference>
<name>A0ABP6NIH4_9ACTN</name>
<gene>
    <name evidence="9" type="primary">uraD</name>
    <name evidence="9" type="ORF">GCM10010466_45360</name>
</gene>
<dbReference type="EC" id="4.1.1.97" evidence="3"/>
<dbReference type="SUPFAM" id="SSF158694">
    <property type="entry name" value="UraD-Like"/>
    <property type="match status" value="1"/>
</dbReference>
<comment type="caution">
    <text evidence="9">The sequence shown here is derived from an EMBL/GenBank/DDBJ whole genome shotgun (WGS) entry which is preliminary data.</text>
</comment>
<evidence type="ECO:0000256" key="3">
    <source>
        <dbReference type="ARBA" id="ARBA00012257"/>
    </source>
</evidence>
<evidence type="ECO:0000256" key="1">
    <source>
        <dbReference type="ARBA" id="ARBA00001163"/>
    </source>
</evidence>
<evidence type="ECO:0000313" key="10">
    <source>
        <dbReference type="Proteomes" id="UP001500320"/>
    </source>
</evidence>
<keyword evidence="10" id="KW-1185">Reference proteome</keyword>
<dbReference type="InterPro" id="IPR017595">
    <property type="entry name" value="OHCU_decarboxylase-2"/>
</dbReference>
<keyword evidence="4" id="KW-0659">Purine metabolism</keyword>
<dbReference type="Proteomes" id="UP001500320">
    <property type="component" value="Unassembled WGS sequence"/>
</dbReference>
<accession>A0ABP6NIH4</accession>
<dbReference type="InterPro" id="IPR018020">
    <property type="entry name" value="OHCU_decarboxylase"/>
</dbReference>
<proteinExistence type="predicted"/>